<gene>
    <name evidence="2" type="ORF">EV44_g3679</name>
</gene>
<feature type="region of interest" description="Disordered" evidence="1">
    <location>
        <begin position="1"/>
        <end position="39"/>
    </location>
</feature>
<feature type="region of interest" description="Disordered" evidence="1">
    <location>
        <begin position="73"/>
        <end position="103"/>
    </location>
</feature>
<sequence length="103" mass="11683">MHSQSDCKAYTNCKNYRDPHRSDSYKRLSRPSRYGEPTEEQLKSFRIIGERQYQAVARAKAAEKRATAITDSIIISSSHSPKPSSSDIQQTPIEAPLGKQMRL</sequence>
<comment type="caution">
    <text evidence="2">The sequence shown here is derived from an EMBL/GenBank/DDBJ whole genome shotgun (WGS) entry which is preliminary data.</text>
</comment>
<accession>A0A0B1P244</accession>
<evidence type="ECO:0000313" key="3">
    <source>
        <dbReference type="Proteomes" id="UP000030854"/>
    </source>
</evidence>
<dbReference type="HOGENOM" id="CLU_018153_7_1_1"/>
<feature type="compositionally biased region" description="Low complexity" evidence="1">
    <location>
        <begin position="73"/>
        <end position="88"/>
    </location>
</feature>
<reference evidence="2 3" key="1">
    <citation type="journal article" date="2014" name="BMC Genomics">
        <title>Adaptive genomic structural variation in the grape powdery mildew pathogen, Erysiphe necator.</title>
        <authorList>
            <person name="Jones L."/>
            <person name="Riaz S."/>
            <person name="Morales-Cruz A."/>
            <person name="Amrine K.C."/>
            <person name="McGuire B."/>
            <person name="Gubler W.D."/>
            <person name="Walker M.A."/>
            <person name="Cantu D."/>
        </authorList>
    </citation>
    <scope>NUCLEOTIDE SEQUENCE [LARGE SCALE GENOMIC DNA]</scope>
    <source>
        <strain evidence="3">c</strain>
    </source>
</reference>
<protein>
    <submittedName>
        <fullName evidence="2">Putative eka-like protein</fullName>
    </submittedName>
</protein>
<keyword evidence="3" id="KW-1185">Reference proteome</keyword>
<dbReference type="EMBL" id="JNVN01002946">
    <property type="protein sequence ID" value="KHJ31385.1"/>
    <property type="molecule type" value="Genomic_DNA"/>
</dbReference>
<dbReference type="Proteomes" id="UP000030854">
    <property type="component" value="Unassembled WGS sequence"/>
</dbReference>
<evidence type="ECO:0000313" key="2">
    <source>
        <dbReference type="EMBL" id="KHJ31385.1"/>
    </source>
</evidence>
<proteinExistence type="predicted"/>
<name>A0A0B1P244_UNCNE</name>
<evidence type="ECO:0000256" key="1">
    <source>
        <dbReference type="SAM" id="MobiDB-lite"/>
    </source>
</evidence>
<dbReference type="AlphaFoldDB" id="A0A0B1P244"/>
<organism evidence="2 3">
    <name type="scientific">Uncinula necator</name>
    <name type="common">Grape powdery mildew</name>
    <dbReference type="NCBI Taxonomy" id="52586"/>
    <lineage>
        <taxon>Eukaryota</taxon>
        <taxon>Fungi</taxon>
        <taxon>Dikarya</taxon>
        <taxon>Ascomycota</taxon>
        <taxon>Pezizomycotina</taxon>
        <taxon>Leotiomycetes</taxon>
        <taxon>Erysiphales</taxon>
        <taxon>Erysiphaceae</taxon>
        <taxon>Erysiphe</taxon>
    </lineage>
</organism>
<feature type="compositionally biased region" description="Basic and acidic residues" evidence="1">
    <location>
        <begin position="15"/>
        <end position="26"/>
    </location>
</feature>